<dbReference type="InterPro" id="IPR005829">
    <property type="entry name" value="Sugar_transporter_CS"/>
</dbReference>
<comment type="subcellular location">
    <subcellularLocation>
        <location evidence="1">Cell membrane</location>
        <topology evidence="1">Multi-pass membrane protein</topology>
    </subcellularLocation>
</comment>
<keyword evidence="6 8" id="KW-0472">Membrane</keyword>
<accession>A0ABY7JVY2</accession>
<evidence type="ECO:0000313" key="10">
    <source>
        <dbReference type="EMBL" id="WAX56478.1"/>
    </source>
</evidence>
<keyword evidence="5 8" id="KW-1133">Transmembrane helix</keyword>
<feature type="transmembrane region" description="Helical" evidence="8">
    <location>
        <begin position="89"/>
        <end position="107"/>
    </location>
</feature>
<evidence type="ECO:0000256" key="2">
    <source>
        <dbReference type="ARBA" id="ARBA00010992"/>
    </source>
</evidence>
<protein>
    <submittedName>
        <fullName evidence="10">Sugar porter family MFS transporter</fullName>
    </submittedName>
</protein>
<feature type="transmembrane region" description="Helical" evidence="8">
    <location>
        <begin position="265"/>
        <end position="287"/>
    </location>
</feature>
<dbReference type="InterPro" id="IPR020846">
    <property type="entry name" value="MFS_dom"/>
</dbReference>
<keyword evidence="3 7" id="KW-0813">Transport</keyword>
<feature type="domain" description="Major facilitator superfamily (MFS) profile" evidence="9">
    <location>
        <begin position="26"/>
        <end position="459"/>
    </location>
</feature>
<feature type="transmembrane region" description="Helical" evidence="8">
    <location>
        <begin position="183"/>
        <end position="204"/>
    </location>
</feature>
<evidence type="ECO:0000259" key="9">
    <source>
        <dbReference type="PROSITE" id="PS50850"/>
    </source>
</evidence>
<dbReference type="InterPro" id="IPR005828">
    <property type="entry name" value="MFS_sugar_transport-like"/>
</dbReference>
<dbReference type="PANTHER" id="PTHR48020:SF12">
    <property type="entry name" value="PROTON MYO-INOSITOL COTRANSPORTER"/>
    <property type="match status" value="1"/>
</dbReference>
<keyword evidence="4 8" id="KW-0812">Transmembrane</keyword>
<feature type="transmembrane region" description="Helical" evidence="8">
    <location>
        <begin position="340"/>
        <end position="361"/>
    </location>
</feature>
<dbReference type="InterPro" id="IPR036259">
    <property type="entry name" value="MFS_trans_sf"/>
</dbReference>
<evidence type="ECO:0000256" key="6">
    <source>
        <dbReference type="ARBA" id="ARBA00023136"/>
    </source>
</evidence>
<feature type="transmembrane region" description="Helical" evidence="8">
    <location>
        <begin position="404"/>
        <end position="421"/>
    </location>
</feature>
<dbReference type="SUPFAM" id="SSF103473">
    <property type="entry name" value="MFS general substrate transporter"/>
    <property type="match status" value="1"/>
</dbReference>
<feature type="transmembrane region" description="Helical" evidence="8">
    <location>
        <begin position="113"/>
        <end position="136"/>
    </location>
</feature>
<evidence type="ECO:0000256" key="8">
    <source>
        <dbReference type="SAM" id="Phobius"/>
    </source>
</evidence>
<proteinExistence type="inferred from homology"/>
<dbReference type="NCBIfam" id="TIGR00879">
    <property type="entry name" value="SP"/>
    <property type="match status" value="1"/>
</dbReference>
<evidence type="ECO:0000256" key="5">
    <source>
        <dbReference type="ARBA" id="ARBA00022989"/>
    </source>
</evidence>
<gene>
    <name evidence="10" type="ORF">M6B22_18355</name>
</gene>
<feature type="transmembrane region" description="Helical" evidence="8">
    <location>
        <begin position="307"/>
        <end position="328"/>
    </location>
</feature>
<feature type="transmembrane region" description="Helical" evidence="8">
    <location>
        <begin position="21"/>
        <end position="39"/>
    </location>
</feature>
<dbReference type="Pfam" id="PF00083">
    <property type="entry name" value="Sugar_tr"/>
    <property type="match status" value="1"/>
</dbReference>
<evidence type="ECO:0000256" key="1">
    <source>
        <dbReference type="ARBA" id="ARBA00004651"/>
    </source>
</evidence>
<name>A0ABY7JVY2_9ACTN</name>
<dbReference type="RefSeq" id="WP_269443011.1">
    <property type="nucleotide sequence ID" value="NZ_CP097463.1"/>
</dbReference>
<dbReference type="PROSITE" id="PS50850">
    <property type="entry name" value="MFS"/>
    <property type="match status" value="1"/>
</dbReference>
<evidence type="ECO:0000313" key="11">
    <source>
        <dbReference type="Proteomes" id="UP001164693"/>
    </source>
</evidence>
<reference evidence="10" key="1">
    <citation type="submission" date="2022-05" db="EMBL/GenBank/DDBJ databases">
        <title>Jatrophihabitans sp. SB3-54 whole genome sequence.</title>
        <authorList>
            <person name="Suh M.K."/>
            <person name="Eom M.K."/>
            <person name="Kim J.S."/>
            <person name="Kim H.S."/>
            <person name="Do H.E."/>
            <person name="Shin Y.K."/>
            <person name="Lee J.-S."/>
        </authorList>
    </citation>
    <scope>NUCLEOTIDE SEQUENCE</scope>
    <source>
        <strain evidence="10">SB3-54</strain>
    </source>
</reference>
<sequence length="481" mass="51418">MSTATESHNVLELLDRRQPSSFYWSLTLLATLGGFLFGYDTANIGAALNLLPYKLGDFATGYLVAGASLGAAAGAICAGPIADRFGRKSLLIVDAFIYAVGALLSAFTPDVGVLLFARTLIGVAIGADSAIATAYIAEYAPRERRGALSMLQQWMITVGILISYLVALIVLKVMPGHALGLDWRLIFGLGAVPAVIGLILRFEMPESPRWLMRKGRYEATQAAFGKLGLDVSLTDIEDTARALERTATQQEHRRHAAWTPGVRRALMVVCGFFIFQQITGINVPLYYGPHLLGKYFQSGNSVVATTTAGIEVTAIMTAVNVAATYFAFRWIDRIGRRRLAMGGFLGMAVAAVIAAVGIGLMSGTPRLVVAMIGLDAFIAAFAIGVGGTGWLIQGEMFPTAVRGQAAAVGAMVDWLANYALIEAFPAWQRSIGLGWVLICFSALSILAIAFVFRYLPETRGLSVEEITAVFDEQAAGSRRGS</sequence>
<feature type="transmembrane region" description="Helical" evidence="8">
    <location>
        <begin position="148"/>
        <end position="171"/>
    </location>
</feature>
<keyword evidence="11" id="KW-1185">Reference proteome</keyword>
<dbReference type="InterPro" id="IPR003663">
    <property type="entry name" value="Sugar/inositol_transpt"/>
</dbReference>
<feature type="transmembrane region" description="Helical" evidence="8">
    <location>
        <begin position="59"/>
        <end position="82"/>
    </location>
</feature>
<feature type="transmembrane region" description="Helical" evidence="8">
    <location>
        <begin position="433"/>
        <end position="452"/>
    </location>
</feature>
<feature type="transmembrane region" description="Helical" evidence="8">
    <location>
        <begin position="367"/>
        <end position="392"/>
    </location>
</feature>
<organism evidence="10 11">
    <name type="scientific">Jatrophihabitans cynanchi</name>
    <dbReference type="NCBI Taxonomy" id="2944128"/>
    <lineage>
        <taxon>Bacteria</taxon>
        <taxon>Bacillati</taxon>
        <taxon>Actinomycetota</taxon>
        <taxon>Actinomycetes</taxon>
        <taxon>Jatrophihabitantales</taxon>
        <taxon>Jatrophihabitantaceae</taxon>
        <taxon>Jatrophihabitans</taxon>
    </lineage>
</organism>
<evidence type="ECO:0000256" key="4">
    <source>
        <dbReference type="ARBA" id="ARBA00022692"/>
    </source>
</evidence>
<dbReference type="EMBL" id="CP097463">
    <property type="protein sequence ID" value="WAX56478.1"/>
    <property type="molecule type" value="Genomic_DNA"/>
</dbReference>
<dbReference type="Proteomes" id="UP001164693">
    <property type="component" value="Chromosome"/>
</dbReference>
<comment type="similarity">
    <text evidence="2 7">Belongs to the major facilitator superfamily. Sugar transporter (TC 2.A.1.1) family.</text>
</comment>
<dbReference type="PROSITE" id="PS00217">
    <property type="entry name" value="SUGAR_TRANSPORT_2"/>
    <property type="match status" value="1"/>
</dbReference>
<dbReference type="Gene3D" id="1.20.1250.20">
    <property type="entry name" value="MFS general substrate transporter like domains"/>
    <property type="match status" value="2"/>
</dbReference>
<evidence type="ECO:0000256" key="7">
    <source>
        <dbReference type="RuleBase" id="RU003346"/>
    </source>
</evidence>
<dbReference type="PANTHER" id="PTHR48020">
    <property type="entry name" value="PROTON MYO-INOSITOL COTRANSPORTER"/>
    <property type="match status" value="1"/>
</dbReference>
<dbReference type="InterPro" id="IPR050814">
    <property type="entry name" value="Myo-inositol_Transporter"/>
</dbReference>
<dbReference type="PROSITE" id="PS00216">
    <property type="entry name" value="SUGAR_TRANSPORT_1"/>
    <property type="match status" value="2"/>
</dbReference>
<evidence type="ECO:0000256" key="3">
    <source>
        <dbReference type="ARBA" id="ARBA00022448"/>
    </source>
</evidence>
<dbReference type="PRINTS" id="PR00171">
    <property type="entry name" value="SUGRTRNSPORT"/>
</dbReference>